<proteinExistence type="predicted"/>
<dbReference type="Proteomes" id="UP001490940">
    <property type="component" value="Unassembled WGS sequence"/>
</dbReference>
<protein>
    <submittedName>
        <fullName evidence="1">Uncharacterized protein</fullName>
    </submittedName>
</protein>
<comment type="caution">
    <text evidence="1">The sequence shown here is derived from an EMBL/GenBank/DDBJ whole genome shotgun (WGS) entry which is preliminary data.</text>
</comment>
<accession>A0ABU9PFL0</accession>
<keyword evidence="2" id="KW-1185">Reference proteome</keyword>
<gene>
    <name evidence="1" type="ORF">AAGT82_08385</name>
</gene>
<evidence type="ECO:0000313" key="2">
    <source>
        <dbReference type="Proteomes" id="UP001490940"/>
    </source>
</evidence>
<name>A0ABU9PFL0_9ENTR</name>
<dbReference type="EMBL" id="JBCGUG010000004">
    <property type="protein sequence ID" value="MEM0704439.1"/>
    <property type="molecule type" value="Genomic_DNA"/>
</dbReference>
<reference evidence="1 2" key="1">
    <citation type="submission" date="2024-04" db="EMBL/GenBank/DDBJ databases">
        <title>Draft genome sequence of a multidrug-resistant Enterobacter quasihormaechei Hakim RU_CBWE strain isolated from pond surface water at the University of Rajshahi in Bangladesh.</title>
        <authorList>
            <person name="Raihan J."/>
            <person name="Islam M.S."/>
            <person name="Khan M.U."/>
            <person name="Romance M."/>
            <person name="Haque M.H."/>
        </authorList>
    </citation>
    <scope>NUCLEOTIDE SEQUENCE [LARGE SCALE GENOMIC DNA]</scope>
    <source>
        <strain evidence="1 2">Hakim RU_CBWE</strain>
    </source>
</reference>
<dbReference type="RefSeq" id="WP_342697726.1">
    <property type="nucleotide sequence ID" value="NZ_JBCGUG010000004.1"/>
</dbReference>
<sequence>MSQFENVFLSAKKIAINQLAVEVNVEKAKAFSPFVRVGINATGHFDRRPMNMFGGVFEQNELSNVDTFPAILWQIDNYGNPQYPNHLIISTNGEFGEYLELFVIDQMQQFNEPAESFILEVQDLTK</sequence>
<evidence type="ECO:0000313" key="1">
    <source>
        <dbReference type="EMBL" id="MEM0704439.1"/>
    </source>
</evidence>
<organism evidence="1 2">
    <name type="scientific">Enterobacter quasihormaechei</name>
    <dbReference type="NCBI Taxonomy" id="2529382"/>
    <lineage>
        <taxon>Bacteria</taxon>
        <taxon>Pseudomonadati</taxon>
        <taxon>Pseudomonadota</taxon>
        <taxon>Gammaproteobacteria</taxon>
        <taxon>Enterobacterales</taxon>
        <taxon>Enterobacteriaceae</taxon>
        <taxon>Enterobacter</taxon>
    </lineage>
</organism>